<dbReference type="FunFam" id="2.60.40.10:FF:000160">
    <property type="entry name" value="Titin a"/>
    <property type="match status" value="1"/>
</dbReference>
<feature type="domain" description="Fibronectin type-III" evidence="24">
    <location>
        <begin position="3635"/>
        <end position="3732"/>
    </location>
</feature>
<evidence type="ECO:0000256" key="10">
    <source>
        <dbReference type="ARBA" id="ARBA00022723"/>
    </source>
</evidence>
<reference evidence="25 26" key="1">
    <citation type="submission" date="2019-06" db="EMBL/GenBank/DDBJ databases">
        <title>A chromosome-scale genome assembly of the European perch, Perca fluviatilis.</title>
        <authorList>
            <person name="Roques C."/>
            <person name="Zahm M."/>
            <person name="Cabau C."/>
            <person name="Klopp C."/>
            <person name="Bouchez O."/>
            <person name="Donnadieu C."/>
            <person name="Kuhl H."/>
            <person name="Gislard M."/>
            <person name="Guendouz S."/>
            <person name="Journot L."/>
            <person name="Haffray P."/>
            <person name="Bestin A."/>
            <person name="Morvezen R."/>
            <person name="Feron R."/>
            <person name="Wen M."/>
            <person name="Jouanno E."/>
            <person name="Herpin A."/>
            <person name="Schartl M."/>
            <person name="Postlethwait J."/>
            <person name="Schaerlinger B."/>
            <person name="Chardard D."/>
            <person name="Lecocq T."/>
            <person name="Poncet C."/>
            <person name="Jaffrelo L."/>
            <person name="Lampietro C."/>
            <person name="Guiguen Y."/>
        </authorList>
    </citation>
    <scope>NUCLEOTIDE SEQUENCE [LARGE SCALE GENOMIC DNA]</scope>
    <source>
        <tissue evidence="25">Blood</tissue>
    </source>
</reference>
<dbReference type="CDD" id="cd00063">
    <property type="entry name" value="FN3"/>
    <property type="match status" value="9"/>
</dbReference>
<feature type="domain" description="Ig-like" evidence="23">
    <location>
        <begin position="1985"/>
        <end position="2070"/>
    </location>
</feature>
<dbReference type="PRINTS" id="PR00014">
    <property type="entry name" value="FNTYPEIII"/>
</dbReference>
<evidence type="ECO:0000313" key="25">
    <source>
        <dbReference type="EMBL" id="KAF1383053.1"/>
    </source>
</evidence>
<dbReference type="InterPro" id="IPR013098">
    <property type="entry name" value="Ig_I-set"/>
</dbReference>
<dbReference type="FunFam" id="2.60.40.10:FF:001434">
    <property type="entry name" value="titin isoform X1"/>
    <property type="match status" value="1"/>
</dbReference>
<feature type="region of interest" description="Disordered" evidence="22">
    <location>
        <begin position="616"/>
        <end position="721"/>
    </location>
</feature>
<dbReference type="EMBL" id="VHII01000012">
    <property type="protein sequence ID" value="KAF1383053.1"/>
    <property type="molecule type" value="Genomic_DNA"/>
</dbReference>
<feature type="domain" description="Ig-like" evidence="23">
    <location>
        <begin position="825"/>
        <end position="915"/>
    </location>
</feature>
<dbReference type="InterPro" id="IPR036116">
    <property type="entry name" value="FN3_sf"/>
</dbReference>
<feature type="domain" description="Fibronectin type-III" evidence="24">
    <location>
        <begin position="2806"/>
        <end position="2901"/>
    </location>
</feature>
<dbReference type="FunFam" id="2.60.40.10:FF:000127">
    <property type="entry name" value="titin isoform X1"/>
    <property type="match status" value="1"/>
</dbReference>
<proteinExistence type="inferred from homology"/>
<dbReference type="PROSITE" id="PS50835">
    <property type="entry name" value="IG_LIKE"/>
    <property type="match status" value="13"/>
</dbReference>
<dbReference type="GO" id="GO:0005737">
    <property type="term" value="C:cytoplasm"/>
    <property type="evidence" value="ECO:0007669"/>
    <property type="project" value="UniProtKB-SubCell"/>
</dbReference>
<feature type="domain" description="Ig-like" evidence="23">
    <location>
        <begin position="2346"/>
        <end position="2433"/>
    </location>
</feature>
<dbReference type="InterPro" id="IPR013783">
    <property type="entry name" value="Ig-like_fold"/>
</dbReference>
<dbReference type="GO" id="GO:0004674">
    <property type="term" value="F:protein serine/threonine kinase activity"/>
    <property type="evidence" value="ECO:0007669"/>
    <property type="project" value="UniProtKB-KW"/>
</dbReference>
<evidence type="ECO:0000256" key="20">
    <source>
        <dbReference type="ARBA" id="ARBA00047899"/>
    </source>
</evidence>
<dbReference type="InterPro" id="IPR003599">
    <property type="entry name" value="Ig_sub"/>
</dbReference>
<dbReference type="FunFam" id="2.60.40.10:FF:000012">
    <property type="entry name" value="titin isoform X1"/>
    <property type="match status" value="2"/>
</dbReference>
<keyword evidence="12" id="KW-0547">Nucleotide-binding</keyword>
<dbReference type="FunFam" id="2.60.40.10:FF:000135">
    <property type="entry name" value="Titin a"/>
    <property type="match status" value="1"/>
</dbReference>
<feature type="compositionally biased region" description="Basic and acidic residues" evidence="22">
    <location>
        <begin position="225"/>
        <end position="277"/>
    </location>
</feature>
<evidence type="ECO:0000256" key="2">
    <source>
        <dbReference type="ARBA" id="ARBA00004123"/>
    </source>
</evidence>
<feature type="compositionally biased region" description="Basic and acidic residues" evidence="22">
    <location>
        <begin position="311"/>
        <end position="395"/>
    </location>
</feature>
<feature type="domain" description="Ig-like" evidence="23">
    <location>
        <begin position="2436"/>
        <end position="2520"/>
    </location>
</feature>
<feature type="compositionally biased region" description="Acidic residues" evidence="22">
    <location>
        <begin position="652"/>
        <end position="664"/>
    </location>
</feature>
<feature type="compositionally biased region" description="Basic and acidic residues" evidence="22">
    <location>
        <begin position="496"/>
        <end position="506"/>
    </location>
</feature>
<dbReference type="FunFam" id="2.60.40.10:FF:000148">
    <property type="entry name" value="titin isoform X1"/>
    <property type="match status" value="6"/>
</dbReference>
<dbReference type="InterPro" id="IPR007110">
    <property type="entry name" value="Ig-like_dom"/>
</dbReference>
<dbReference type="EC" id="2.7.11.1" evidence="5"/>
<name>A0A6A5F2R8_PERFL</name>
<feature type="domain" description="Ig-like" evidence="23">
    <location>
        <begin position="1806"/>
        <end position="1892"/>
    </location>
</feature>
<dbReference type="FunFam" id="2.60.40.10:FF:000811">
    <property type="entry name" value="Titin a"/>
    <property type="match status" value="1"/>
</dbReference>
<evidence type="ECO:0000256" key="17">
    <source>
        <dbReference type="ARBA" id="ARBA00023157"/>
    </source>
</evidence>
<keyword evidence="14" id="KW-0067">ATP-binding</keyword>
<feature type="region of interest" description="Disordered" evidence="22">
    <location>
        <begin position="1"/>
        <end position="26"/>
    </location>
</feature>
<keyword evidence="11" id="KW-0677">Repeat</keyword>
<evidence type="ECO:0000256" key="12">
    <source>
        <dbReference type="ARBA" id="ARBA00022741"/>
    </source>
</evidence>
<dbReference type="FunFam" id="2.60.40.10:FF:000002">
    <property type="entry name" value="Titin a"/>
    <property type="match status" value="1"/>
</dbReference>
<evidence type="ECO:0000256" key="16">
    <source>
        <dbReference type="ARBA" id="ARBA00022860"/>
    </source>
</evidence>
<evidence type="ECO:0000313" key="26">
    <source>
        <dbReference type="Proteomes" id="UP000465112"/>
    </source>
</evidence>
<feature type="compositionally biased region" description="Acidic residues" evidence="22">
    <location>
        <begin position="622"/>
        <end position="641"/>
    </location>
</feature>
<feature type="domain" description="Fibronectin type-III" evidence="24">
    <location>
        <begin position="3338"/>
        <end position="3431"/>
    </location>
</feature>
<feature type="domain" description="Ig-like" evidence="23">
    <location>
        <begin position="2166"/>
        <end position="2249"/>
    </location>
</feature>
<comment type="cofactor">
    <cofactor evidence="1">
        <name>Mg(2+)</name>
        <dbReference type="ChEBI" id="CHEBI:18420"/>
    </cofactor>
</comment>
<dbReference type="SMART" id="SM00408">
    <property type="entry name" value="IGc2"/>
    <property type="match status" value="13"/>
</dbReference>
<evidence type="ECO:0000256" key="7">
    <source>
        <dbReference type="ARBA" id="ARBA00022527"/>
    </source>
</evidence>
<organism evidence="25 26">
    <name type="scientific">Perca fluviatilis</name>
    <name type="common">European perch</name>
    <dbReference type="NCBI Taxonomy" id="8168"/>
    <lineage>
        <taxon>Eukaryota</taxon>
        <taxon>Metazoa</taxon>
        <taxon>Chordata</taxon>
        <taxon>Craniata</taxon>
        <taxon>Vertebrata</taxon>
        <taxon>Euteleostomi</taxon>
        <taxon>Actinopterygii</taxon>
        <taxon>Neopterygii</taxon>
        <taxon>Teleostei</taxon>
        <taxon>Neoteleostei</taxon>
        <taxon>Acanthomorphata</taxon>
        <taxon>Eupercaria</taxon>
        <taxon>Perciformes</taxon>
        <taxon>Percoidei</taxon>
        <taxon>Percidae</taxon>
        <taxon>Percinae</taxon>
        <taxon>Perca</taxon>
    </lineage>
</organism>
<keyword evidence="7" id="KW-0723">Serine/threonine-protein kinase</keyword>
<keyword evidence="26" id="KW-1185">Reference proteome</keyword>
<evidence type="ECO:0000256" key="13">
    <source>
        <dbReference type="ARBA" id="ARBA00022777"/>
    </source>
</evidence>
<dbReference type="Pfam" id="PF00041">
    <property type="entry name" value="fn3"/>
    <property type="match status" value="9"/>
</dbReference>
<keyword evidence="19" id="KW-0393">Immunoglobulin domain</keyword>
<dbReference type="FunFam" id="2.60.40.10:FF:001459">
    <property type="entry name" value="Titin a"/>
    <property type="match status" value="1"/>
</dbReference>
<feature type="domain" description="Fibronectin type-III" evidence="24">
    <location>
        <begin position="3538"/>
        <end position="3632"/>
    </location>
</feature>
<dbReference type="InterPro" id="IPR003598">
    <property type="entry name" value="Ig_sub2"/>
</dbReference>
<evidence type="ECO:0000256" key="5">
    <source>
        <dbReference type="ARBA" id="ARBA00012513"/>
    </source>
</evidence>
<feature type="region of interest" description="Disordered" evidence="22">
    <location>
        <begin position="66"/>
        <end position="121"/>
    </location>
</feature>
<evidence type="ECO:0000256" key="15">
    <source>
        <dbReference type="ARBA" id="ARBA00022842"/>
    </source>
</evidence>
<dbReference type="FunFam" id="2.60.40.10:FF:000214">
    <property type="entry name" value="titin isoform X1"/>
    <property type="match status" value="3"/>
</dbReference>
<feature type="compositionally biased region" description="Low complexity" evidence="22">
    <location>
        <begin position="482"/>
        <end position="495"/>
    </location>
</feature>
<feature type="region of interest" description="Disordered" evidence="22">
    <location>
        <begin position="540"/>
        <end position="604"/>
    </location>
</feature>
<dbReference type="FunFam" id="2.60.40.10:FF:001350">
    <property type="entry name" value="titin isoform X1"/>
    <property type="match status" value="1"/>
</dbReference>
<comment type="caution">
    <text evidence="25">The sequence shown here is derived from an EMBL/GenBank/DDBJ whole genome shotgun (WGS) entry which is preliminary data.</text>
</comment>
<feature type="domain" description="Fibronectin type-III" evidence="24">
    <location>
        <begin position="2907"/>
        <end position="3002"/>
    </location>
</feature>
<dbReference type="PANTHER" id="PTHR35971">
    <property type="entry name" value="SI:DKEY-31G6.6"/>
    <property type="match status" value="1"/>
</dbReference>
<keyword evidence="18" id="KW-0539">Nucleus</keyword>
<dbReference type="GO" id="GO:0046872">
    <property type="term" value="F:metal ion binding"/>
    <property type="evidence" value="ECO:0007669"/>
    <property type="project" value="UniProtKB-KW"/>
</dbReference>
<dbReference type="CDD" id="cd00096">
    <property type="entry name" value="Ig"/>
    <property type="match status" value="3"/>
</dbReference>
<feature type="domain" description="Ig-like" evidence="23">
    <location>
        <begin position="1622"/>
        <end position="1714"/>
    </location>
</feature>
<keyword evidence="10" id="KW-0479">Metal-binding</keyword>
<evidence type="ECO:0000256" key="4">
    <source>
        <dbReference type="ARBA" id="ARBA00006692"/>
    </source>
</evidence>
<feature type="domain" description="Ig-like" evidence="23">
    <location>
        <begin position="2076"/>
        <end position="2160"/>
    </location>
</feature>
<feature type="compositionally biased region" description="Basic and acidic residues" evidence="22">
    <location>
        <begin position="671"/>
        <end position="683"/>
    </location>
</feature>
<evidence type="ECO:0000259" key="23">
    <source>
        <dbReference type="PROSITE" id="PS50835"/>
    </source>
</evidence>
<dbReference type="GO" id="GO:0005516">
    <property type="term" value="F:calmodulin binding"/>
    <property type="evidence" value="ECO:0007669"/>
    <property type="project" value="UniProtKB-KW"/>
</dbReference>
<feature type="domain" description="Ig-like" evidence="23">
    <location>
        <begin position="2252"/>
        <end position="2342"/>
    </location>
</feature>
<dbReference type="FunFam" id="2.60.40.10:FF:000050">
    <property type="entry name" value="Titin isoform B"/>
    <property type="match status" value="10"/>
</dbReference>
<feature type="region of interest" description="Disordered" evidence="22">
    <location>
        <begin position="215"/>
        <end position="522"/>
    </location>
</feature>
<dbReference type="SUPFAM" id="SSF48726">
    <property type="entry name" value="Immunoglobulin"/>
    <property type="match status" value="23"/>
</dbReference>
<keyword evidence="15" id="KW-0460">Magnesium</keyword>
<evidence type="ECO:0000256" key="21">
    <source>
        <dbReference type="ARBA" id="ARBA00048679"/>
    </source>
</evidence>
<feature type="domain" description="Ig-like" evidence="23">
    <location>
        <begin position="1264"/>
        <end position="1356"/>
    </location>
</feature>
<feature type="domain" description="Ig-like" evidence="23">
    <location>
        <begin position="1896"/>
        <end position="1981"/>
    </location>
</feature>
<keyword evidence="16" id="KW-0112">Calmodulin-binding</keyword>
<evidence type="ECO:0000256" key="3">
    <source>
        <dbReference type="ARBA" id="ARBA00004496"/>
    </source>
</evidence>
<dbReference type="InterPro" id="IPR003961">
    <property type="entry name" value="FN3_dom"/>
</dbReference>
<feature type="domain" description="Fibronectin type-III" evidence="24">
    <location>
        <begin position="3437"/>
        <end position="3532"/>
    </location>
</feature>
<evidence type="ECO:0000256" key="11">
    <source>
        <dbReference type="ARBA" id="ARBA00022737"/>
    </source>
</evidence>
<evidence type="ECO:0000256" key="8">
    <source>
        <dbReference type="ARBA" id="ARBA00022553"/>
    </source>
</evidence>
<dbReference type="PROSITE" id="PS50853">
    <property type="entry name" value="FN3"/>
    <property type="match status" value="9"/>
</dbReference>
<evidence type="ECO:0000256" key="9">
    <source>
        <dbReference type="ARBA" id="ARBA00022679"/>
    </source>
</evidence>
<evidence type="ECO:0000256" key="6">
    <source>
        <dbReference type="ARBA" id="ARBA00022490"/>
    </source>
</evidence>
<evidence type="ECO:0000256" key="22">
    <source>
        <dbReference type="SAM" id="MobiDB-lite"/>
    </source>
</evidence>
<dbReference type="InterPro" id="IPR036179">
    <property type="entry name" value="Ig-like_dom_sf"/>
</dbReference>
<dbReference type="Pfam" id="PF07679">
    <property type="entry name" value="I-set"/>
    <property type="match status" value="20"/>
</dbReference>
<comment type="catalytic activity">
    <reaction evidence="21">
        <text>L-seryl-[protein] + ATP = O-phospho-L-seryl-[protein] + ADP + H(+)</text>
        <dbReference type="Rhea" id="RHEA:17989"/>
        <dbReference type="Rhea" id="RHEA-COMP:9863"/>
        <dbReference type="Rhea" id="RHEA-COMP:11604"/>
        <dbReference type="ChEBI" id="CHEBI:15378"/>
        <dbReference type="ChEBI" id="CHEBI:29999"/>
        <dbReference type="ChEBI" id="CHEBI:30616"/>
        <dbReference type="ChEBI" id="CHEBI:83421"/>
        <dbReference type="ChEBI" id="CHEBI:456216"/>
        <dbReference type="EC" id="2.7.11.1"/>
    </reaction>
</comment>
<feature type="domain" description="Ig-like" evidence="23">
    <location>
        <begin position="728"/>
        <end position="814"/>
    </location>
</feature>
<dbReference type="GO" id="GO:0005524">
    <property type="term" value="F:ATP binding"/>
    <property type="evidence" value="ECO:0007669"/>
    <property type="project" value="UniProtKB-KW"/>
</dbReference>
<protein>
    <recommendedName>
        <fullName evidence="5">non-specific serine/threonine protein kinase</fullName>
        <ecNumber evidence="5">2.7.11.1</ecNumber>
    </recommendedName>
</protein>
<evidence type="ECO:0000256" key="18">
    <source>
        <dbReference type="ARBA" id="ARBA00023242"/>
    </source>
</evidence>
<evidence type="ECO:0000256" key="1">
    <source>
        <dbReference type="ARBA" id="ARBA00001946"/>
    </source>
</evidence>
<dbReference type="Gene3D" id="2.60.40.10">
    <property type="entry name" value="Immunoglobulins"/>
    <property type="match status" value="32"/>
</dbReference>
<dbReference type="SMART" id="SM00409">
    <property type="entry name" value="IG"/>
    <property type="match status" value="22"/>
</dbReference>
<comment type="catalytic activity">
    <reaction evidence="20">
        <text>L-threonyl-[protein] + ATP = O-phospho-L-threonyl-[protein] + ADP + H(+)</text>
        <dbReference type="Rhea" id="RHEA:46608"/>
        <dbReference type="Rhea" id="RHEA-COMP:11060"/>
        <dbReference type="Rhea" id="RHEA-COMP:11605"/>
        <dbReference type="ChEBI" id="CHEBI:15378"/>
        <dbReference type="ChEBI" id="CHEBI:30013"/>
        <dbReference type="ChEBI" id="CHEBI:30616"/>
        <dbReference type="ChEBI" id="CHEBI:61977"/>
        <dbReference type="ChEBI" id="CHEBI:456216"/>
        <dbReference type="EC" id="2.7.11.1"/>
    </reaction>
</comment>
<feature type="domain" description="Fibronectin type-III" evidence="24">
    <location>
        <begin position="3142"/>
        <end position="3236"/>
    </location>
</feature>
<gene>
    <name evidence="25" type="ORF">PFLUV_G00150280</name>
</gene>
<feature type="region of interest" description="Disordered" evidence="22">
    <location>
        <begin position="179"/>
        <end position="200"/>
    </location>
</feature>
<feature type="compositionally biased region" description="Basic and acidic residues" evidence="22">
    <location>
        <begin position="420"/>
        <end position="481"/>
    </location>
</feature>
<keyword evidence="9" id="KW-0808">Transferase</keyword>
<dbReference type="InterPro" id="IPR052385">
    <property type="entry name" value="Obscurin/Obscurin-like_Reg"/>
</dbReference>
<dbReference type="SUPFAM" id="SSF49265">
    <property type="entry name" value="Fibronectin type III"/>
    <property type="match status" value="5"/>
</dbReference>
<comment type="subcellular location">
    <subcellularLocation>
        <location evidence="3">Cytoplasm</location>
    </subcellularLocation>
    <subcellularLocation>
        <location evidence="2">Nucleus</location>
    </subcellularLocation>
</comment>
<evidence type="ECO:0000259" key="24">
    <source>
        <dbReference type="PROSITE" id="PS50853"/>
    </source>
</evidence>
<dbReference type="PANTHER" id="PTHR35971:SF5">
    <property type="entry name" value="OBSCURIN LIKE CYTOSKELETAL ADAPTOR 1"/>
    <property type="match status" value="1"/>
</dbReference>
<keyword evidence="17" id="KW-1015">Disulfide bond</keyword>
<feature type="domain" description="Fibronectin type-III" evidence="24">
    <location>
        <begin position="3042"/>
        <end position="3137"/>
    </location>
</feature>
<accession>A0A6A5F2R8</accession>
<evidence type="ECO:0000256" key="14">
    <source>
        <dbReference type="ARBA" id="ARBA00022840"/>
    </source>
</evidence>
<dbReference type="Proteomes" id="UP000465112">
    <property type="component" value="Chromosome 12"/>
</dbReference>
<feature type="domain" description="Fibronectin type-III" evidence="24">
    <location>
        <begin position="2706"/>
        <end position="2800"/>
    </location>
</feature>
<sequence>MVQEKTTDSPEYGEGATRKLESQAEQSCLKADVQYIPPQEVETITRKDKEAHELQSIVETRALSLQPEGKEHVALQESSRVPVKDKESPPQVKEALVKPAAPQEVTKPKPAVKAEEPTKKVVEEEKPIVVETIAPETEILLHKKGKIQTEEEGTFEIPTLRKTTRVVKEVEEEQEIIKLKKIPSVPPKDTEEEEKPQKVTKTTIFNVEELVHREEAIEVSVATRRTAEERKPREKADVVKKPETVKPKEEEKKEAPKEAWTRQKPIPKDEKPEDKISLKKAPKAPKEGEPAPPSAALKKVKQLPSDEVEPEAVKLKPFEKPVKSAEEPEKDKKDRPDRDTVPFQKLDRIPKEVETKEPPKIPEKPHPEVKEPAAKMPKTVDKKKTPEKEPEEVKAPTKVKKVPTQEQEIESVKLKPFSRPSKEAAEPEKKPAEEKEKKPIDDLQRRRTSPDEKPKEREPEARPKKPEVPEAPEKKPEKPKAVEAIPAEKTVSPSVKKPEKVPEEPKPLQLKKGVTPKAKEEKEVALKPLEQLKKVELKKTPSPKVAETVPVEKTPSVDKLKRITKPVSPKDSIEAVTLKKAPKKLSPEEEAAEPVTPGKGKLPLVKEVSPGAVHMKKVATQPEEEIFEEEEDVEQEEEEAWGWELVPRESYGSEDWEGEGEEGALEVPGGPRREGQPSEEAGRGRGRGLKPKQTPSPGEGRGRGLKPGGRGPTPPEEPFGGFKLKAVPLKFIKKIQDIVLQEAESIGSSAMFECEVSPSTAITTWMKGDSNLRESPKHKFTSDGKDRKLNIIDVQLSDTGEYTCIAKNAGKEISCTAKLIVEELPVKWIKELEPETSAMKGQPLYMTCELNKERDVIWKRNGEVLKKKAGKVQINIIGMQHAVTIQNSTEEDTGVYTCEVANQEDVKTTTSVKIIEIIKDWIVKPLRDQHVKPKAAATFKCELFKDTPNWKWLKGETEVTPSDKVEIKKDGKELTLTIKNCQPDDVAEYAMEVEGRVYTAKLTLGEREAEILKPLASVEVVEKEEAKFETEISEDDVPGEWKLKGEVLTRSPMCDIQMERGVRRLTLKNCQLDQAGEVSYQALNAITSAMLNVKEIEMDFVVPLKDVSVPEKKQAKFECTITKDVSKVMWHRGDDVITPDQKYDIIDDGKKHMLIINCCEFDDEDEYTIAVLGKTSTARLTVEGIRLKFISPIKDQTVKEGTTARFELELSHENIPVTWYKNDVKIHPSRTVVTHVDGKKHVLEIKEVTLDDTCQIKAEAKGIPSMANLTVIEGDAYFTVKLQDYTAVEKDRVVLDCELSKDVDVMWYHDEAEIKTSKMVAIKAEGKRRTLVIKKVGDENKGQYVCDCGTDKTTATLHIEARHIKVVRPTYGVEVFDGETARFEVELSEDDVHGQWRLNGEVLSPSADVEIVEDGAKHTLVLYNCKVPLTGEVAFTAANAKCSANLKVKEHPVSFITPLADVHVYEKDEAKFEVDISRESKSFRWLKGSQELSNDDKFELLAEGKRHTLVVKSARYEDEAKYMFEAEDKRTSGKLIIKGIRLEFIKPIKDVTVKERETAEFSVELSHEKIPVVWYRNGMRLHPSKVVHMSEDGKVHTLAFKEVTIDDTSMIKVEAMGKTAEAMLTVLEGDLYFTAKLQNYTAVEKDEVILSCELSKAAADVRWFKDGNEIFASKNVVFQSDGRKRTLLIKKAARSSMGAYTCDCGTDKTTADLNIEERDIKVVRPLYSVEVTETETAKFETEISEEDLHATWKLKGEMIHPSPDVEIKDEGSRHILILFNCKMDMAGSVDFSAANAKSSAQLRVKARVIGLARPLQDATVTAGETATFECELSYEGIAVEWFLGGTKLEPSDRVVLKSEAKAHSLTLRDVKLNEAGQIKLVAKDFQTEANLIVKEPPVEFTKPLEDQTVEEEATATLECEVSRENAEVRWFRDGQDIRKTKKYEMIVDGRKRALVIHDCTLDDSKTYACDAKDFKTSCFLNVEPPHVEFSKPLHDVEVKEKESARFECQVSREDVKVRWFKDGSEIRKGKKYEIIAQGRQHILIVHKSVFDDEAEYECDAKTSKSSGMLTVVEEEARFSKNLSNVEGTETDSVKLICEVSKPSADVTWYRGDEELPEGGRYEQIVDGKRRILLIQDLKLADAGEYNCRLSPSVKTSGNLKINELAAEFISRPQSQEAVEGQKAEFTCSVSKETYEVKWMRGDVELQAGDKYQMVSDGKRRTLVIKTCELRDEGTYTVMIGATRASADLTVLEKLKVITPLKDTEAKEGQEVVLNCEVNTEGAKAKWLKNEETVFESSKYVMVQRDNVFSLRIKDAQKGDESNYSINLTNQRGEQAKSSCNLTVKEESLRIVVPLEDIDTQEKKTVSFSCKVNRPNATLKWTKAGQEIVFSKRLVYRVDKDKHTLTIKDCTLADEGEYTAVAGDNKSAAELIISEAPTDFSAHLKDQTITEFEDAVFTCKLTKEKADAKWYRNGREIREGPRYKFEKQGKMCTLRIKECRPDDECEYACGVEDKRSRARLFVEETPVEIVRPPQDVFEPPGSDVVFEVELNKDRVEVKWLRNNMTVVQGDKYQMMSEGKIHRLQVCEIRPRDQGEYRLMVKDKDAKAKLELAAVPQIKTTDQTYVTDARKPIVMAVPYSAYPQAEADWLYNSLSLPKDNIHTSADRTEYRLKDPLKADEGRYKIVIKNKHGQGEAFINLEVIDVPGPVKNLQVIDTADGEVSLAWEEPESDGGAKVVAYVVERRDVKRKTWTLATDHAESPEYTVTGLHKDSMYLFRVCARNRVGSGPNVETDKAVQAKNKFDVPDAPLNIAVGNVTKFGCTVSWEPPESDGGSPITSYIIELRDRTSVKWTPVQITKADELSAIVNDVIENKEYIFRVKAQNKAGEGKPSAASRPVKIMDPIERPSPPVNLVWQDQNKNSVQLSWETPLRNGGSMITGYIIERCEDGTDKWLRCNARLCPDLCYKVSGLKYGTKYNYKVFAENAAGVSDPSNIIGPLLADDTHVAPSFDLSAFKDGLEIIVPQPLTIRVPITGYPAPAAPSAPKDFKVLEVTRQHVHLAWEAPEHDGGSPLTGYQVEKRDMSRKTWVKVTTGILDLEFTVTDVMEGKEYLFRVTACNKCGPGEPAYIDEPVNVSSPATCPDPPENLRWRDKSASGIFLTWEPPKYDGGTGIRGYNVERCQRGTDKWEPCGDMVPELKCQVTGLTEGQWYAYRVRALNRLGASRPCKATDEIQAVDPKEAPEIQLDAKLLAGLTAKAGSKIELPAEVTGKPEPRVKWTKADLVLKAEDRVSIDTKPGHSTVTIAKTRRDDSCTYIIEATNSSGRATATVDVNILDKPGAPAAFDISEITNETCFLAWNPPRDDGGSKVTNYIVERRAADSEIWHRLSSTVKQTTYKAVGLVKFKEYIFRVFAENQFGVGPPAEHPSIIARYPFDTPGAPYKLEASDIAKDSVSLAWYEPDEDGGSPITGYWVERYEPDHDRWLRCNKLPIKDTNYRVKGLPTRKKYKFRVLAENLAGTGKPSKETDQILIKDPIDPPWPPGKPTVKDVAKTSCFLVWTKPEHDGGAKIDSYVIEMLKSGTTDWIRVAEDVSMLEHFLKGLMEKQEYSFRVRAVNVAGESEPSEPSEPVLCKERLNPPSAPRWLNVVSICRNSADMKWTAPERDGGSRITNYVVEKRDARRKGWQTVDTTVKELKYTVTPLNEGSLYVFRIAAENAVGLGPFCELEDSVMARDTFTSPGPPYALTVNAVTLIT</sequence>
<keyword evidence="13" id="KW-0418">Kinase</keyword>
<feature type="domain" description="Ig-like" evidence="23">
    <location>
        <begin position="3240"/>
        <end position="3331"/>
    </location>
</feature>
<keyword evidence="8" id="KW-0597">Phosphoprotein</keyword>
<keyword evidence="6" id="KW-0963">Cytoplasm</keyword>
<dbReference type="SMART" id="SM00060">
    <property type="entry name" value="FN3"/>
    <property type="match status" value="9"/>
</dbReference>
<comment type="similarity">
    <text evidence="4">Belongs to the protein kinase superfamily. CAMK Ser/Thr protein kinase family.</text>
</comment>
<dbReference type="GO" id="GO:0005634">
    <property type="term" value="C:nucleus"/>
    <property type="evidence" value="ECO:0007669"/>
    <property type="project" value="UniProtKB-SubCell"/>
</dbReference>
<dbReference type="FunFam" id="2.60.40.10:FF:000003">
    <property type="entry name" value="Titin isoform E"/>
    <property type="match status" value="1"/>
</dbReference>
<evidence type="ECO:0000256" key="19">
    <source>
        <dbReference type="ARBA" id="ARBA00023319"/>
    </source>
</evidence>
<feature type="compositionally biased region" description="Basic and acidic residues" evidence="22">
    <location>
        <begin position="112"/>
        <end position="121"/>
    </location>
</feature>